<proteinExistence type="predicted"/>
<evidence type="ECO:0000313" key="4">
    <source>
        <dbReference type="EMBL" id="RFT16726.1"/>
    </source>
</evidence>
<feature type="domain" description="Carbohydrate-binding" evidence="2">
    <location>
        <begin position="45"/>
        <end position="221"/>
    </location>
</feature>
<dbReference type="GO" id="GO:0004553">
    <property type="term" value="F:hydrolase activity, hydrolyzing O-glycosyl compounds"/>
    <property type="evidence" value="ECO:0007669"/>
    <property type="project" value="InterPro"/>
</dbReference>
<dbReference type="EMBL" id="QUAH01000002">
    <property type="protein sequence ID" value="RFT16726.1"/>
    <property type="molecule type" value="Genomic_DNA"/>
</dbReference>
<protein>
    <submittedName>
        <fullName evidence="4">Uncharacterized protein</fullName>
    </submittedName>
</protein>
<feature type="signal peptide" evidence="1">
    <location>
        <begin position="1"/>
        <end position="25"/>
    </location>
</feature>
<organism evidence="4 5">
    <name type="scientific">Candidatus Saccharicenans subterraneus</name>
    <dbReference type="NCBI Taxonomy" id="2508984"/>
    <lineage>
        <taxon>Bacteria</taxon>
        <taxon>Candidatus Aminicenantota</taxon>
        <taxon>Candidatus Aminicenantia</taxon>
        <taxon>Candidatus Aminicenantales</taxon>
        <taxon>Candidatus Saccharicenantaceae</taxon>
        <taxon>Candidatus Saccharicenans</taxon>
    </lineage>
</organism>
<gene>
    <name evidence="4" type="ORF">OP8BY_1339</name>
</gene>
<dbReference type="Pfam" id="PF19313">
    <property type="entry name" value="DUF5916"/>
    <property type="match status" value="1"/>
</dbReference>
<dbReference type="Proteomes" id="UP000257323">
    <property type="component" value="Unassembled WGS sequence"/>
</dbReference>
<dbReference type="InterPro" id="IPR010502">
    <property type="entry name" value="Carb-bd_dom_fam9"/>
</dbReference>
<evidence type="ECO:0000313" key="5">
    <source>
        <dbReference type="Proteomes" id="UP000257323"/>
    </source>
</evidence>
<evidence type="ECO:0000259" key="3">
    <source>
        <dbReference type="Pfam" id="PF19313"/>
    </source>
</evidence>
<evidence type="ECO:0000256" key="1">
    <source>
        <dbReference type="SAM" id="SignalP"/>
    </source>
</evidence>
<reference evidence="4 5" key="1">
    <citation type="submission" date="2018-08" db="EMBL/GenBank/DDBJ databases">
        <title>Genome analysis of the thermophilic bacterium of the candidate phylum Aminicenantes from deep subsurface aquifer revealed its physiology and ecological role.</title>
        <authorList>
            <person name="Kadnikov V.V."/>
            <person name="Mardanov A.V."/>
            <person name="Beletsky A.V."/>
            <person name="Karnachuk O.V."/>
            <person name="Ravin N.V."/>
        </authorList>
    </citation>
    <scope>NUCLEOTIDE SEQUENCE [LARGE SCALE GENOMIC DNA]</scope>
    <source>
        <strain evidence="4">BY38</strain>
    </source>
</reference>
<accession>A0A3E2BQ15</accession>
<dbReference type="AlphaFoldDB" id="A0A3E2BQ15"/>
<comment type="caution">
    <text evidence="4">The sequence shown here is derived from an EMBL/GenBank/DDBJ whole genome shotgun (WGS) entry which is preliminary data.</text>
</comment>
<keyword evidence="1" id="KW-0732">Signal</keyword>
<dbReference type="Gene3D" id="2.60.40.1190">
    <property type="match status" value="1"/>
</dbReference>
<evidence type="ECO:0000259" key="2">
    <source>
        <dbReference type="Pfam" id="PF06452"/>
    </source>
</evidence>
<dbReference type="GO" id="GO:0016052">
    <property type="term" value="P:carbohydrate catabolic process"/>
    <property type="evidence" value="ECO:0007669"/>
    <property type="project" value="InterPro"/>
</dbReference>
<dbReference type="InterPro" id="IPR045670">
    <property type="entry name" value="DUF5916"/>
</dbReference>
<sequence>MKKFGKAILPLIFLTCLAGLKPGLAAQQNGEVRLQAVRIEEAPRIDGNLLEPAWNQAVPFSGFLMVEPVPGSQPSEKTELRVLYDEGNLYLGIYCYDSEPKKIAANSLAHDQTGRSRGWWGMGHQTASTSDDVVRILIDPFLDKRTAYVFYVNARGARSEGLVSGGNASLNWDGIWEAKAKIQEDGWSAEIKIPFKTISFKKDLPAWGLNIERYIARKQETIRLSGISRDANFNNPMTAAELEGISDIKQGLGITIRPYGLVAAQNDRLEDNRYDWKTQGGVDVYKNITPNLVAALTYNTDFAETEVDERRINLTRFPLFFPEKRMFFLEGSETFNFSSSISFFPFFSRRIGLYQGQQVPINFGAKLYGKLGKFNLSVLDMETKAFDPLPRSNMLAGRVTYDFLEESKIGLIFTNGSPTGENNTLVGFDINYASSRFAGNKNIWLAGWAVYNWNERDGRHHGFGLRANYPNDLVSIESTYAYYGEALDPGLGYMMRQGIQTFYLKLSYNPRPSRGWLDRVVRQFFFEASGDFYWKLDGTLETSRLTFEPLSFRTESGESFNASVVVNHDVLPYDFEVAEGVVLPAGPYDFTNLRTSFNTATFRPLSFDLSYTVGGFYSGHYGDFSAGLTYHFRGNLDLSFNTNLVRGTLPQGKINENVYQLKLDFYFSPDLGFMNYVQYDSVSRLLGWSARLRWEIKPGNFIYLIYNSNWERRWDPASRFYAAGDRGVFKITLSIRP</sequence>
<feature type="domain" description="DUF5916" evidence="3">
    <location>
        <begin position="256"/>
        <end position="354"/>
    </location>
</feature>
<feature type="chain" id="PRO_5017559553" evidence="1">
    <location>
        <begin position="26"/>
        <end position="737"/>
    </location>
</feature>
<dbReference type="GO" id="GO:0030246">
    <property type="term" value="F:carbohydrate binding"/>
    <property type="evidence" value="ECO:0007669"/>
    <property type="project" value="InterPro"/>
</dbReference>
<dbReference type="CDD" id="cd09618">
    <property type="entry name" value="CBM9_like_2"/>
    <property type="match status" value="1"/>
</dbReference>
<dbReference type="Pfam" id="PF06452">
    <property type="entry name" value="CBM9_1"/>
    <property type="match status" value="1"/>
</dbReference>
<dbReference type="SUPFAM" id="SSF49344">
    <property type="entry name" value="CBD9-like"/>
    <property type="match status" value="1"/>
</dbReference>
<name>A0A3E2BQ15_9BACT</name>